<reference evidence="1 2" key="1">
    <citation type="submission" date="2020-02" db="EMBL/GenBank/DDBJ databases">
        <authorList>
            <person name="Chen W.-M."/>
        </authorList>
    </citation>
    <scope>NUCLEOTIDE SEQUENCE [LARGE SCALE GENOMIC DNA]</scope>
    <source>
        <strain evidence="1 2">KMS-5</strain>
    </source>
</reference>
<dbReference type="AlphaFoldDB" id="A0A6M0QSY3"/>
<comment type="caution">
    <text evidence="1">The sequence shown here is derived from an EMBL/GenBank/DDBJ whole genome shotgun (WGS) entry which is preliminary data.</text>
</comment>
<evidence type="ECO:0000313" key="1">
    <source>
        <dbReference type="EMBL" id="NEY90558.1"/>
    </source>
</evidence>
<keyword evidence="2" id="KW-1185">Reference proteome</keyword>
<evidence type="ECO:0000313" key="2">
    <source>
        <dbReference type="Proteomes" id="UP000477782"/>
    </source>
</evidence>
<dbReference type="RefSeq" id="WP_164625130.1">
    <property type="nucleotide sequence ID" value="NZ_JAAIVJ010000004.1"/>
</dbReference>
<gene>
    <name evidence="1" type="ORF">G4Z14_09635</name>
</gene>
<dbReference type="EMBL" id="JAAIVJ010000004">
    <property type="protein sequence ID" value="NEY90558.1"/>
    <property type="molecule type" value="Genomic_DNA"/>
</dbReference>
<accession>A0A6M0QSY3</accession>
<dbReference type="Proteomes" id="UP000477782">
    <property type="component" value="Unassembled WGS sequence"/>
</dbReference>
<proteinExistence type="predicted"/>
<sequence length="59" mass="6706">MSRLYPLLARFGLFAQKSLPECDMFDLRLTRIESREARAQVRGNCFRSQSSHSADAALS</sequence>
<name>A0A6M0QSY3_9RHOB</name>
<protein>
    <submittedName>
        <fullName evidence="1">Uncharacterized protein</fullName>
    </submittedName>
</protein>
<organism evidence="1 2">
    <name type="scientific">Tabrizicola oligotrophica</name>
    <dbReference type="NCBI Taxonomy" id="2710650"/>
    <lineage>
        <taxon>Bacteria</taxon>
        <taxon>Pseudomonadati</taxon>
        <taxon>Pseudomonadota</taxon>
        <taxon>Alphaproteobacteria</taxon>
        <taxon>Rhodobacterales</taxon>
        <taxon>Paracoccaceae</taxon>
        <taxon>Tabrizicola</taxon>
    </lineage>
</organism>